<feature type="compositionally biased region" description="Polar residues" evidence="2">
    <location>
        <begin position="1"/>
        <end position="10"/>
    </location>
</feature>
<dbReference type="Pfam" id="PF03885">
    <property type="entry name" value="DUF327"/>
    <property type="match status" value="1"/>
</dbReference>
<organism evidence="3 4">
    <name type="scientific">Marinitoga aeolica</name>
    <dbReference type="NCBI Taxonomy" id="2809031"/>
    <lineage>
        <taxon>Bacteria</taxon>
        <taxon>Thermotogati</taxon>
        <taxon>Thermotogota</taxon>
        <taxon>Thermotogae</taxon>
        <taxon>Petrotogales</taxon>
        <taxon>Petrotogaceae</taxon>
        <taxon>Marinitoga</taxon>
    </lineage>
</organism>
<dbReference type="InterPro" id="IPR024042">
    <property type="entry name" value="TM1646-like_dom_sf"/>
</dbReference>
<gene>
    <name evidence="3" type="ORF">JRV97_07775</name>
</gene>
<evidence type="ECO:0000256" key="1">
    <source>
        <dbReference type="SAM" id="Coils"/>
    </source>
</evidence>
<feature type="compositionally biased region" description="Basic residues" evidence="2">
    <location>
        <begin position="19"/>
        <end position="34"/>
    </location>
</feature>
<evidence type="ECO:0000313" key="3">
    <source>
        <dbReference type="EMBL" id="WGS64269.1"/>
    </source>
</evidence>
<reference evidence="3 4" key="1">
    <citation type="submission" date="2021-02" db="EMBL/GenBank/DDBJ databases">
        <title>Characterization of Marinitoga sp. nov. str. BP5-C20A.</title>
        <authorList>
            <person name="Erauso G."/>
            <person name="Postec A."/>
        </authorList>
    </citation>
    <scope>NUCLEOTIDE SEQUENCE [LARGE SCALE GENOMIC DNA]</scope>
    <source>
        <strain evidence="3 4">BP5-C20A</strain>
    </source>
</reference>
<keyword evidence="4" id="KW-1185">Reference proteome</keyword>
<keyword evidence="1" id="KW-0175">Coiled coil</keyword>
<sequence length="153" mass="17963">MFINPLSGNSSQKPEEKKVKNKKSSKSHKSIHRKKNSFTEIMDLNEIEIIKKDLNKLLEKIEEYGAEFKRSPIERNLEKYKKSVKSFLKKIEKNLYKLNSKMNFKEKNFYIVAEKINNELKSLTDDLLKNEAGAFIYAKKIDSINGLLLDLYK</sequence>
<name>A0ABY8PNV2_9BACT</name>
<dbReference type="RefSeq" id="WP_280997783.1">
    <property type="nucleotide sequence ID" value="NZ_CP069362.1"/>
</dbReference>
<feature type="region of interest" description="Disordered" evidence="2">
    <location>
        <begin position="1"/>
        <end position="34"/>
    </location>
</feature>
<evidence type="ECO:0000256" key="2">
    <source>
        <dbReference type="SAM" id="MobiDB-lite"/>
    </source>
</evidence>
<proteinExistence type="predicted"/>
<dbReference type="SUPFAM" id="SSF158397">
    <property type="entry name" value="TM1646-like"/>
    <property type="match status" value="1"/>
</dbReference>
<accession>A0ABY8PNV2</accession>
<evidence type="ECO:0000313" key="4">
    <source>
        <dbReference type="Proteomes" id="UP001232493"/>
    </source>
</evidence>
<feature type="coiled-coil region" evidence="1">
    <location>
        <begin position="44"/>
        <end position="108"/>
    </location>
</feature>
<protein>
    <submittedName>
        <fullName evidence="3">YaaR family protein</fullName>
    </submittedName>
</protein>
<dbReference type="Proteomes" id="UP001232493">
    <property type="component" value="Chromosome"/>
</dbReference>
<dbReference type="InterPro" id="IPR005585">
    <property type="entry name" value="DUF327"/>
</dbReference>
<dbReference type="Gene3D" id="1.20.120.490">
    <property type="entry name" value="Hypothetical protein TM1646-like domain"/>
    <property type="match status" value="1"/>
</dbReference>
<dbReference type="EMBL" id="CP069362">
    <property type="protein sequence ID" value="WGS64269.1"/>
    <property type="molecule type" value="Genomic_DNA"/>
</dbReference>